<dbReference type="InterPro" id="IPR036894">
    <property type="entry name" value="YbaB-like_sf"/>
</dbReference>
<feature type="region of interest" description="Disordered" evidence="1">
    <location>
        <begin position="106"/>
        <end position="138"/>
    </location>
</feature>
<accession>A0A255G759</accession>
<keyword evidence="3" id="KW-1185">Reference proteome</keyword>
<dbReference type="EMBL" id="NMVO01000015">
    <property type="protein sequence ID" value="OYO11705.1"/>
    <property type="molecule type" value="Genomic_DNA"/>
</dbReference>
<dbReference type="PROSITE" id="PS50096">
    <property type="entry name" value="IQ"/>
    <property type="match status" value="1"/>
</dbReference>
<comment type="caution">
    <text evidence="2">The sequence shown here is derived from an EMBL/GenBank/DDBJ whole genome shotgun (WGS) entry which is preliminary data.</text>
</comment>
<name>A0A255G759_9ACTN</name>
<dbReference type="Proteomes" id="UP000215896">
    <property type="component" value="Unassembled WGS sequence"/>
</dbReference>
<evidence type="ECO:0000313" key="2">
    <source>
        <dbReference type="EMBL" id="OYO11705.1"/>
    </source>
</evidence>
<sequence>MPPMPDPRRLLAKLQADVRGFEARAERTNQALRQASVEVPGEQVTLRLLGNHLTGIEFHQAALRLTPAQLTATLDAALRRGAGQTNKNAEAVVRDAFGDEAAARGVAAVAPEERPVDADADPSAAAYRSPQADAPMTPEQQEDLLDDILNRMDSDDEPLDPAAIMAEIGYVPSSVPPDQLQADFDAEIERIKASATRLPELMERVTGTGSDGAVEVRVNAAGVILGTRFGAGFDREGTTVLGERFTAAYAAARSDAQAQLRDQLDDTLAGNPFLDEL</sequence>
<gene>
    <name evidence="2" type="ORF">CGZ94_14930</name>
</gene>
<proteinExistence type="predicted"/>
<protein>
    <recommendedName>
        <fullName evidence="4">YbaB/EbfC family DNA-binding protein</fullName>
    </recommendedName>
</protein>
<dbReference type="Gene3D" id="3.30.1310.10">
    <property type="entry name" value="Nucleoid-associated protein YbaB-like domain"/>
    <property type="match status" value="1"/>
</dbReference>
<organism evidence="2 3">
    <name type="scientific">Enemella evansiae</name>
    <dbReference type="NCBI Taxonomy" id="2016499"/>
    <lineage>
        <taxon>Bacteria</taxon>
        <taxon>Bacillati</taxon>
        <taxon>Actinomycetota</taxon>
        <taxon>Actinomycetes</taxon>
        <taxon>Propionibacteriales</taxon>
        <taxon>Propionibacteriaceae</taxon>
        <taxon>Enemella</taxon>
    </lineage>
</organism>
<evidence type="ECO:0008006" key="4">
    <source>
        <dbReference type="Google" id="ProtNLM"/>
    </source>
</evidence>
<evidence type="ECO:0000256" key="1">
    <source>
        <dbReference type="SAM" id="MobiDB-lite"/>
    </source>
</evidence>
<reference evidence="2 3" key="1">
    <citation type="submission" date="2017-07" db="EMBL/GenBank/DDBJ databases">
        <title>Draft whole genome sequences of clinical Proprionibacteriaceae strains.</title>
        <authorList>
            <person name="Bernier A.-M."/>
            <person name="Bernard K."/>
            <person name="Domingo M.-C."/>
        </authorList>
    </citation>
    <scope>NUCLEOTIDE SEQUENCE [LARGE SCALE GENOMIC DNA]</scope>
    <source>
        <strain evidence="2 3">NML 030167</strain>
    </source>
</reference>
<evidence type="ECO:0000313" key="3">
    <source>
        <dbReference type="Proteomes" id="UP000215896"/>
    </source>
</evidence>
<dbReference type="AlphaFoldDB" id="A0A255G759"/>